<feature type="compositionally biased region" description="Low complexity" evidence="1">
    <location>
        <begin position="1"/>
        <end position="14"/>
    </location>
</feature>
<protein>
    <submittedName>
        <fullName evidence="2">Uncharacterized protein</fullName>
    </submittedName>
</protein>
<dbReference type="Proteomes" id="UP001519460">
    <property type="component" value="Unassembled WGS sequence"/>
</dbReference>
<evidence type="ECO:0000313" key="2">
    <source>
        <dbReference type="EMBL" id="KAK7484636.1"/>
    </source>
</evidence>
<feature type="compositionally biased region" description="Basic residues" evidence="1">
    <location>
        <begin position="22"/>
        <end position="39"/>
    </location>
</feature>
<feature type="region of interest" description="Disordered" evidence="1">
    <location>
        <begin position="1"/>
        <end position="71"/>
    </location>
</feature>
<evidence type="ECO:0000256" key="1">
    <source>
        <dbReference type="SAM" id="MobiDB-lite"/>
    </source>
</evidence>
<proteinExistence type="predicted"/>
<comment type="caution">
    <text evidence="2">The sequence shown here is derived from an EMBL/GenBank/DDBJ whole genome shotgun (WGS) entry which is preliminary data.</text>
</comment>
<name>A0ABD0KC34_9CAEN</name>
<feature type="compositionally biased region" description="Polar residues" evidence="1">
    <location>
        <begin position="41"/>
        <end position="55"/>
    </location>
</feature>
<organism evidence="2 3">
    <name type="scientific">Batillaria attramentaria</name>
    <dbReference type="NCBI Taxonomy" id="370345"/>
    <lineage>
        <taxon>Eukaryota</taxon>
        <taxon>Metazoa</taxon>
        <taxon>Spiralia</taxon>
        <taxon>Lophotrochozoa</taxon>
        <taxon>Mollusca</taxon>
        <taxon>Gastropoda</taxon>
        <taxon>Caenogastropoda</taxon>
        <taxon>Sorbeoconcha</taxon>
        <taxon>Cerithioidea</taxon>
        <taxon>Batillariidae</taxon>
        <taxon>Batillaria</taxon>
    </lineage>
</organism>
<dbReference type="EMBL" id="JACVVK020000207">
    <property type="protein sequence ID" value="KAK7484636.1"/>
    <property type="molecule type" value="Genomic_DNA"/>
</dbReference>
<sequence length="117" mass="13668">MDLQHLPLHPLRQQGNVGGKGCSKHRQQRGQREKRRKGRWNANSKEQKGSGTNRTSQKDKRNFFHWDSQPADASRLPRDQLDLFQIFLDEEVLEMIVEYSELYARPKGNDVTLLDLP</sequence>
<evidence type="ECO:0000313" key="3">
    <source>
        <dbReference type="Proteomes" id="UP001519460"/>
    </source>
</evidence>
<dbReference type="AlphaFoldDB" id="A0ABD0KC34"/>
<accession>A0ABD0KC34</accession>
<gene>
    <name evidence="2" type="ORF">BaRGS_00024162</name>
</gene>
<keyword evidence="3" id="KW-1185">Reference proteome</keyword>
<reference evidence="2 3" key="1">
    <citation type="journal article" date="2023" name="Sci. Data">
        <title>Genome assembly of the Korean intertidal mud-creeper Batillaria attramentaria.</title>
        <authorList>
            <person name="Patra A.K."/>
            <person name="Ho P.T."/>
            <person name="Jun S."/>
            <person name="Lee S.J."/>
            <person name="Kim Y."/>
            <person name="Won Y.J."/>
        </authorList>
    </citation>
    <scope>NUCLEOTIDE SEQUENCE [LARGE SCALE GENOMIC DNA]</scope>
    <source>
        <strain evidence="2">Wonlab-2016</strain>
    </source>
</reference>